<dbReference type="InterPro" id="IPR053192">
    <property type="entry name" value="Vacuole_Formation_Reg"/>
</dbReference>
<dbReference type="EMBL" id="OU466863">
    <property type="protein sequence ID" value="CAH2078712.1"/>
    <property type="molecule type" value="Genomic_DNA"/>
</dbReference>
<dbReference type="PANTHER" id="PTHR32410">
    <property type="entry name" value="CYSTEINE/HISTIDINE-RICH C1 DOMAIN FAMILY PROTEIN"/>
    <property type="match status" value="1"/>
</dbReference>
<feature type="domain" description="DC1" evidence="2">
    <location>
        <begin position="151"/>
        <end position="198"/>
    </location>
</feature>
<reference evidence="3 4" key="1">
    <citation type="submission" date="2022-03" db="EMBL/GenBank/DDBJ databases">
        <authorList>
            <person name="Nunn A."/>
            <person name="Chopra R."/>
            <person name="Nunn A."/>
            <person name="Contreras Garrido A."/>
        </authorList>
    </citation>
    <scope>NUCLEOTIDE SEQUENCE [LARGE SCALE GENOMIC DNA]</scope>
</reference>
<keyword evidence="4" id="KW-1185">Reference proteome</keyword>
<feature type="domain" description="DC1" evidence="2">
    <location>
        <begin position="66"/>
        <end position="112"/>
    </location>
</feature>
<dbReference type="InterPro" id="IPR046349">
    <property type="entry name" value="C1-like_sf"/>
</dbReference>
<sequence length="227" mass="26286">MKPIPIVIDHPKRHLHLLTFFPRQNLLPCDVCGLIKVHYPTYVCTRCVFVVHQDCVYHPYVIRISRHHHRISFTSSLPSGKWFCGVCRRKVDNSYDAYSCNKCDGYFVHTKCSLRKDLWDGEELEGIPEEPLEIVVEPFQRISDGIILHFAHDHHLKLEIYGVYDEGKFCQACSLPIYEGNYYSCMDQCDFILHEACAIAPCKKQHPMHAYSLTLKVGHFKYLGGQG</sequence>
<keyword evidence="1" id="KW-0677">Repeat</keyword>
<dbReference type="Gene3D" id="3.30.40.10">
    <property type="entry name" value="Zinc/RING finger domain, C3HC4 (zinc finger)"/>
    <property type="match status" value="1"/>
</dbReference>
<evidence type="ECO:0000313" key="3">
    <source>
        <dbReference type="EMBL" id="CAH2078712.1"/>
    </source>
</evidence>
<feature type="domain" description="DC1" evidence="2">
    <location>
        <begin position="12"/>
        <end position="56"/>
    </location>
</feature>
<accession>A0AAU9T1H8</accession>
<protein>
    <recommendedName>
        <fullName evidence="2">DC1 domain-containing protein</fullName>
    </recommendedName>
</protein>
<name>A0AAU9T1H8_THLAR</name>
<dbReference type="Proteomes" id="UP000836841">
    <property type="component" value="Chromosome 7"/>
</dbReference>
<gene>
    <name evidence="3" type="ORF">TAV2_LOCUS22481</name>
</gene>
<evidence type="ECO:0000256" key="1">
    <source>
        <dbReference type="ARBA" id="ARBA00022737"/>
    </source>
</evidence>
<evidence type="ECO:0000313" key="4">
    <source>
        <dbReference type="Proteomes" id="UP000836841"/>
    </source>
</evidence>
<dbReference type="AlphaFoldDB" id="A0AAU9T1H8"/>
<proteinExistence type="predicted"/>
<dbReference type="InterPro" id="IPR013083">
    <property type="entry name" value="Znf_RING/FYVE/PHD"/>
</dbReference>
<evidence type="ECO:0000259" key="2">
    <source>
        <dbReference type="Pfam" id="PF03107"/>
    </source>
</evidence>
<dbReference type="SUPFAM" id="SSF57889">
    <property type="entry name" value="Cysteine-rich domain"/>
    <property type="match status" value="2"/>
</dbReference>
<dbReference type="InterPro" id="IPR004146">
    <property type="entry name" value="DC1"/>
</dbReference>
<dbReference type="PANTHER" id="PTHR32410:SF153">
    <property type="entry name" value="CHP-RICH ZINC FINGER PROTEIN-LIKE-RELATED"/>
    <property type="match status" value="1"/>
</dbReference>
<dbReference type="Pfam" id="PF03107">
    <property type="entry name" value="C1_2"/>
    <property type="match status" value="3"/>
</dbReference>
<organism evidence="3 4">
    <name type="scientific">Thlaspi arvense</name>
    <name type="common">Field penny-cress</name>
    <dbReference type="NCBI Taxonomy" id="13288"/>
    <lineage>
        <taxon>Eukaryota</taxon>
        <taxon>Viridiplantae</taxon>
        <taxon>Streptophyta</taxon>
        <taxon>Embryophyta</taxon>
        <taxon>Tracheophyta</taxon>
        <taxon>Spermatophyta</taxon>
        <taxon>Magnoliopsida</taxon>
        <taxon>eudicotyledons</taxon>
        <taxon>Gunneridae</taxon>
        <taxon>Pentapetalae</taxon>
        <taxon>rosids</taxon>
        <taxon>malvids</taxon>
        <taxon>Brassicales</taxon>
        <taxon>Brassicaceae</taxon>
        <taxon>Thlaspideae</taxon>
        <taxon>Thlaspi</taxon>
    </lineage>
</organism>